<evidence type="ECO:0000313" key="5">
    <source>
        <dbReference type="EMBL" id="PRW58723.1"/>
    </source>
</evidence>
<dbReference type="Proteomes" id="UP000239899">
    <property type="component" value="Unassembled WGS sequence"/>
</dbReference>
<dbReference type="InterPro" id="IPR011009">
    <property type="entry name" value="Kinase-like_dom_sf"/>
</dbReference>
<dbReference type="SUPFAM" id="SSF158615">
    <property type="entry name" value="RbcX-like"/>
    <property type="match status" value="1"/>
</dbReference>
<keyword evidence="3" id="KW-0120">Carbon dioxide fixation</keyword>
<accession>A0A2P6TXD3</accession>
<proteinExistence type="predicted"/>
<dbReference type="GO" id="GO:0044183">
    <property type="term" value="F:protein folding chaperone"/>
    <property type="evidence" value="ECO:0007669"/>
    <property type="project" value="InterPro"/>
</dbReference>
<evidence type="ECO:0000259" key="4">
    <source>
        <dbReference type="PROSITE" id="PS50011"/>
    </source>
</evidence>
<dbReference type="Pfam" id="PF02341">
    <property type="entry name" value="RbcX"/>
    <property type="match status" value="1"/>
</dbReference>
<comment type="caution">
    <text evidence="5">The sequence shown here is derived from an EMBL/GenBank/DDBJ whole genome shotgun (WGS) entry which is preliminary data.</text>
</comment>
<dbReference type="InterPro" id="IPR003435">
    <property type="entry name" value="Chaperonin_RcbX"/>
</dbReference>
<dbReference type="InterPro" id="IPR000719">
    <property type="entry name" value="Prot_kinase_dom"/>
</dbReference>
<reference evidence="5 6" key="1">
    <citation type="journal article" date="2018" name="Plant J.">
        <title>Genome sequences of Chlorella sorokiniana UTEX 1602 and Micractinium conductrix SAG 241.80: implications to maltose excretion by a green alga.</title>
        <authorList>
            <person name="Arriola M.B."/>
            <person name="Velmurugan N."/>
            <person name="Zhang Y."/>
            <person name="Plunkett M.H."/>
            <person name="Hondzo H."/>
            <person name="Barney B.M."/>
        </authorList>
    </citation>
    <scope>NUCLEOTIDE SEQUENCE [LARGE SCALE GENOMIC DNA]</scope>
    <source>
        <strain evidence="6">UTEX 1602</strain>
    </source>
</reference>
<gene>
    <name evidence="5" type="ORF">C2E21_3267</name>
</gene>
<dbReference type="AlphaFoldDB" id="A0A2P6TXD3"/>
<protein>
    <recommendedName>
        <fullName evidence="4">Protein kinase domain-containing protein</fullName>
    </recommendedName>
</protein>
<name>A0A2P6TXD3_CHLSO</name>
<dbReference type="InterPro" id="IPR038052">
    <property type="entry name" value="Chaperonin_RbcX_sf"/>
</dbReference>
<sequence length="698" mass="78079">MTTLRRFMHEESMRDSDAWLAKLMVEDELLAVRIMEVRKAYANEDFEWDNLRRVALEGLERGNTQLLRQHASRRYTAMLERAGETVAEDLPSLDAEEVKYNIQQADPYESGGQAQVYITRWRACPGVNTGIIQPGDHVAIKRIRSNWGGGRFSISQSQWEVEVANAQSIQGQRIELNLLSLLHASGCGTRIPANGYVMKAYPLGSLSNLLQDICYRRVPESVGQRFLNLRTMSAEYATMLGELHNIHTKPAMGMMIQDLTPGNLLVDDTPDGMRLLLADPAMAQPIKLLQDERSFASDLCGTWLWGSMLMRHRRFDPSADLYSLSIIFAEVWLVAEGAVNAPADMIALLAADQDRARGVQFMRRLVWEVLRLHHQNTIKIKPRVQRHLPVSWLGAWLLLLGFRDYACEQHMRQGLPCLRPSEEAVLEAAQLWARIAAAAEELPPSLTEEQAVSPACKCLVDDMAQLLQKLVGLSHLSDAGEQEDPALAWCAANFMEQTHPLVAALKARTALRGALLAATPSDFAQMQREFRDQLLEGEEVARKMRELGQWYKELLRKKREGAIPIDLYNELCPPANCHLVLSPKFKKSKIDGNTKYARDMVPAYANSMQQLLGAPGTPSAPLTTYERKVAFLQWWIGVGPKPSITGRQLGPQSISRYVLAVMDHANPQHGLALGQAGWPKHVAAMPHAANAVLQALMV</sequence>
<evidence type="ECO:0000256" key="2">
    <source>
        <dbReference type="ARBA" id="ARBA00023186"/>
    </source>
</evidence>
<evidence type="ECO:0000313" key="6">
    <source>
        <dbReference type="Proteomes" id="UP000239899"/>
    </source>
</evidence>
<dbReference type="PROSITE" id="PS50011">
    <property type="entry name" value="PROTEIN_KINASE_DOM"/>
    <property type="match status" value="1"/>
</dbReference>
<dbReference type="GO" id="GO:0110102">
    <property type="term" value="P:ribulose bisphosphate carboxylase complex assembly"/>
    <property type="evidence" value="ECO:0007669"/>
    <property type="project" value="InterPro"/>
</dbReference>
<dbReference type="OrthoDB" id="513226at2759"/>
<dbReference type="GO" id="GO:0005524">
    <property type="term" value="F:ATP binding"/>
    <property type="evidence" value="ECO:0007669"/>
    <property type="project" value="InterPro"/>
</dbReference>
<dbReference type="Gene3D" id="1.10.510.10">
    <property type="entry name" value="Transferase(Phosphotransferase) domain 1"/>
    <property type="match status" value="1"/>
</dbReference>
<keyword evidence="6" id="KW-1185">Reference proteome</keyword>
<dbReference type="PANTHER" id="PTHR33791">
    <property type="entry name" value="CHAPERONIN-LIKE RBCX PROTEIN 1, CHLOROPLASTIC"/>
    <property type="match status" value="1"/>
</dbReference>
<dbReference type="EMBL" id="LHPG02000005">
    <property type="protein sequence ID" value="PRW58723.1"/>
    <property type="molecule type" value="Genomic_DNA"/>
</dbReference>
<dbReference type="SUPFAM" id="SSF56112">
    <property type="entry name" value="Protein kinase-like (PK-like)"/>
    <property type="match status" value="1"/>
</dbReference>
<evidence type="ECO:0000256" key="3">
    <source>
        <dbReference type="ARBA" id="ARBA00023300"/>
    </source>
</evidence>
<keyword evidence="1" id="KW-0602">Photosynthesis</keyword>
<keyword evidence="2" id="KW-0143">Chaperone</keyword>
<organism evidence="5 6">
    <name type="scientific">Chlorella sorokiniana</name>
    <name type="common">Freshwater green alga</name>
    <dbReference type="NCBI Taxonomy" id="3076"/>
    <lineage>
        <taxon>Eukaryota</taxon>
        <taxon>Viridiplantae</taxon>
        <taxon>Chlorophyta</taxon>
        <taxon>core chlorophytes</taxon>
        <taxon>Trebouxiophyceae</taxon>
        <taxon>Chlorellales</taxon>
        <taxon>Chlorellaceae</taxon>
        <taxon>Chlorella clade</taxon>
        <taxon>Chlorella</taxon>
    </lineage>
</organism>
<evidence type="ECO:0000256" key="1">
    <source>
        <dbReference type="ARBA" id="ARBA00022531"/>
    </source>
</evidence>
<dbReference type="PANTHER" id="PTHR33791:SF1">
    <property type="entry name" value="RUBISCO CHAPERONE RBCX"/>
    <property type="match status" value="1"/>
</dbReference>
<dbReference type="Gene3D" id="1.10.1200.210">
    <property type="entry name" value="Chaperonin-like RbcX"/>
    <property type="match status" value="1"/>
</dbReference>
<dbReference type="GO" id="GO:0015977">
    <property type="term" value="P:carbon fixation"/>
    <property type="evidence" value="ECO:0007669"/>
    <property type="project" value="UniProtKB-KW"/>
</dbReference>
<dbReference type="GO" id="GO:0015979">
    <property type="term" value="P:photosynthesis"/>
    <property type="evidence" value="ECO:0007669"/>
    <property type="project" value="UniProtKB-KW"/>
</dbReference>
<feature type="domain" description="Protein kinase" evidence="4">
    <location>
        <begin position="102"/>
        <end position="502"/>
    </location>
</feature>
<dbReference type="GO" id="GO:0004672">
    <property type="term" value="F:protein kinase activity"/>
    <property type="evidence" value="ECO:0007669"/>
    <property type="project" value="InterPro"/>
</dbReference>